<evidence type="ECO:0000313" key="2">
    <source>
        <dbReference type="EMBL" id="CAB4368242.1"/>
    </source>
</evidence>
<proteinExistence type="predicted"/>
<dbReference type="EMBL" id="CAEZZL010000058">
    <property type="protein sequence ID" value="CAB4763305.1"/>
    <property type="molecule type" value="Genomic_DNA"/>
</dbReference>
<dbReference type="AlphaFoldDB" id="A0A6J6AHJ1"/>
<organism evidence="2">
    <name type="scientific">freshwater metagenome</name>
    <dbReference type="NCBI Taxonomy" id="449393"/>
    <lineage>
        <taxon>unclassified sequences</taxon>
        <taxon>metagenomes</taxon>
        <taxon>ecological metagenomes</taxon>
    </lineage>
</organism>
<name>A0A6J6AHJ1_9ZZZZ</name>
<protein>
    <submittedName>
        <fullName evidence="2">Unannotated protein</fullName>
    </submittedName>
</protein>
<reference evidence="2" key="1">
    <citation type="submission" date="2020-05" db="EMBL/GenBank/DDBJ databases">
        <authorList>
            <person name="Chiriac C."/>
            <person name="Salcher M."/>
            <person name="Ghai R."/>
            <person name="Kavagutti S V."/>
        </authorList>
    </citation>
    <scope>NUCLEOTIDE SEQUENCE</scope>
</reference>
<evidence type="ECO:0000259" key="1">
    <source>
        <dbReference type="Pfam" id="PF10979"/>
    </source>
</evidence>
<feature type="domain" description="DUF2786" evidence="1">
    <location>
        <begin position="6"/>
        <end position="43"/>
    </location>
</feature>
<dbReference type="EMBL" id="CAETWZ010000109">
    <property type="protein sequence ID" value="CAB4368242.1"/>
    <property type="molecule type" value="Genomic_DNA"/>
</dbReference>
<dbReference type="InterPro" id="IPR024498">
    <property type="entry name" value="DUF2786"/>
</dbReference>
<gene>
    <name evidence="3" type="ORF">UFOPK2334_00455</name>
    <name evidence="4" type="ORF">UFOPK2870_00814</name>
    <name evidence="2" type="ORF">UFOPK4179_01040</name>
    <name evidence="5" type="ORF">UFOPK4293_01090</name>
</gene>
<dbReference type="EMBL" id="CAFBQH010000065">
    <property type="protein sequence ID" value="CAB5052266.1"/>
    <property type="molecule type" value="Genomic_DNA"/>
</dbReference>
<sequence>MSDQRDRINAMLNLAQHPNTPLAEAESALAMASKLMQKHGLSQSDVSSTHSDNDTTIVVERIHVGGLYRVRRQNILYTIALLHSCAGYRAEDEGDKCVIVLYGRAADIFATRTLFAAADAMGARLLPRGDRSWRVAWWKGFQLGIEESLSVARKDFVAETPGSGLVLADRMKRAQHELRVNGPPLRGGYSYSDTSSGAYLTGKQAGSGFGGAGRSFAAGIRGELS</sequence>
<evidence type="ECO:0000313" key="4">
    <source>
        <dbReference type="EMBL" id="CAB4763305.1"/>
    </source>
</evidence>
<evidence type="ECO:0000313" key="3">
    <source>
        <dbReference type="EMBL" id="CAB4669761.1"/>
    </source>
</evidence>
<dbReference type="Pfam" id="PF10979">
    <property type="entry name" value="DUF2786"/>
    <property type="match status" value="1"/>
</dbReference>
<dbReference type="EMBL" id="CAEZXA010000025">
    <property type="protein sequence ID" value="CAB4669761.1"/>
    <property type="molecule type" value="Genomic_DNA"/>
</dbReference>
<evidence type="ECO:0000313" key="5">
    <source>
        <dbReference type="EMBL" id="CAB5052266.1"/>
    </source>
</evidence>
<accession>A0A6J6AHJ1</accession>